<evidence type="ECO:0000313" key="1">
    <source>
        <dbReference type="EMBL" id="PHV70422.1"/>
    </source>
</evidence>
<accession>A0AC61DBM9</accession>
<evidence type="ECO:0000313" key="2">
    <source>
        <dbReference type="Proteomes" id="UP000224460"/>
    </source>
</evidence>
<sequence>MNILKTLCIGHLKPLYPVLQGGMGIGISLHSLAGHVAKCGGIGVISGVQVGFRDPNFIKNPLQANLIALDAEITKARRIAPKGIIGVNLMVAMKNYEAMAKQAVRSKVDLIISGAGLPLDLPVFVKGSSTKAIPIVSSAKAAHVICRMWDRKHHYAPDALIVEGPLAGGHLGFTLDELNENKDVLTIVKEVKNITKEYEQKYDKAIPIIAAGGIYTGNDIAKALASGADGVQMATRFVTTYECDAPLAYKEAYINAQEEDILIVKSPVGMPGRAIANPFIQTPPGNKACFYQCIQKCNVTDIPYCISKALINAAEGNLENALLFCGSSAYKATQLEHVEDIFIEIQNALTSN</sequence>
<keyword evidence="2" id="KW-1185">Reference proteome</keyword>
<proteinExistence type="predicted"/>
<keyword evidence="1" id="KW-0560">Oxidoreductase</keyword>
<dbReference type="EMBL" id="PEDL01000011">
    <property type="protein sequence ID" value="PHV70422.1"/>
    <property type="molecule type" value="Genomic_DNA"/>
</dbReference>
<name>A0AC61DBM9_9FIRM</name>
<comment type="caution">
    <text evidence="1">The sequence shown here is derived from an EMBL/GenBank/DDBJ whole genome shotgun (WGS) entry which is preliminary data.</text>
</comment>
<dbReference type="Proteomes" id="UP000224460">
    <property type="component" value="Unassembled WGS sequence"/>
</dbReference>
<gene>
    <name evidence="1" type="ORF">CS063_11130</name>
</gene>
<organism evidence="1 2">
    <name type="scientific">Sporanaerobium hydrogeniformans</name>
    <dbReference type="NCBI Taxonomy" id="3072179"/>
    <lineage>
        <taxon>Bacteria</taxon>
        <taxon>Bacillati</taxon>
        <taxon>Bacillota</taxon>
        <taxon>Clostridia</taxon>
        <taxon>Lachnospirales</taxon>
        <taxon>Lachnospiraceae</taxon>
        <taxon>Sporanaerobium</taxon>
    </lineage>
</organism>
<keyword evidence="1" id="KW-0503">Monooxygenase</keyword>
<reference evidence="1" key="1">
    <citation type="submission" date="2017-10" db="EMBL/GenBank/DDBJ databases">
        <title>Genome sequence of cellulolytic Lachnospiraceae bacterium XHS1971 isolated from hotspring sediment.</title>
        <authorList>
            <person name="Vasudevan G."/>
            <person name="Joshi A.J."/>
            <person name="Hivarkar S."/>
            <person name="Lanjekar V.B."/>
            <person name="Dhakephalkar P.K."/>
            <person name="Dagar S."/>
        </authorList>
    </citation>
    <scope>NUCLEOTIDE SEQUENCE</scope>
    <source>
        <strain evidence="1">XHS1971</strain>
    </source>
</reference>
<protein>
    <submittedName>
        <fullName evidence="1">Nitronate monooxygenase</fullName>
    </submittedName>
</protein>